<keyword evidence="6" id="KW-0326">Glycosidase</keyword>
<dbReference type="PANTHER" id="PTHR22762">
    <property type="entry name" value="ALPHA-GLUCOSIDASE"/>
    <property type="match status" value="1"/>
</dbReference>
<dbReference type="OMA" id="VWIVSCY"/>
<keyword evidence="10" id="KW-1185">Reference proteome</keyword>
<dbReference type="EMBL" id="JPKZ01000331">
    <property type="protein sequence ID" value="KHN87850.1"/>
    <property type="molecule type" value="Genomic_DNA"/>
</dbReference>
<dbReference type="CDD" id="cd14752">
    <property type="entry name" value="GH31_N"/>
    <property type="match status" value="1"/>
</dbReference>
<dbReference type="OrthoDB" id="1334205at2759"/>
<gene>
    <name evidence="9" type="primary">MGAM</name>
    <name evidence="9" type="ORF">Tcan_16672</name>
</gene>
<dbReference type="CDD" id="cd00111">
    <property type="entry name" value="Trefoil"/>
    <property type="match status" value="1"/>
</dbReference>
<evidence type="ECO:0000256" key="3">
    <source>
        <dbReference type="ARBA" id="ARBA00023136"/>
    </source>
</evidence>
<reference evidence="9 10" key="1">
    <citation type="submission" date="2014-11" db="EMBL/GenBank/DDBJ databases">
        <title>Genetic blueprint of the zoonotic pathogen Toxocara canis.</title>
        <authorList>
            <person name="Zhu X.-Q."/>
            <person name="Korhonen P.K."/>
            <person name="Cai H."/>
            <person name="Young N.D."/>
            <person name="Nejsum P."/>
            <person name="von Samson-Himmelstjerna G."/>
            <person name="Boag P.R."/>
            <person name="Tan P."/>
            <person name="Li Q."/>
            <person name="Min J."/>
            <person name="Yang Y."/>
            <person name="Wang X."/>
            <person name="Fang X."/>
            <person name="Hall R.S."/>
            <person name="Hofmann A."/>
            <person name="Sternberg P.W."/>
            <person name="Jex A.R."/>
            <person name="Gasser R.B."/>
        </authorList>
    </citation>
    <scope>NUCLEOTIDE SEQUENCE [LARGE SCALE GENOMIC DNA]</scope>
    <source>
        <strain evidence="9">PN_DK_2014</strain>
    </source>
</reference>
<feature type="chain" id="PRO_5002078834" evidence="7">
    <location>
        <begin position="26"/>
        <end position="397"/>
    </location>
</feature>
<name>A0A0B2W3T6_TOXCA</name>
<dbReference type="PANTHER" id="PTHR22762:SF94">
    <property type="entry name" value="P-TYPE DOMAIN-CONTAINING PROTEIN"/>
    <property type="match status" value="1"/>
</dbReference>
<organism evidence="9 10">
    <name type="scientific">Toxocara canis</name>
    <name type="common">Canine roundworm</name>
    <dbReference type="NCBI Taxonomy" id="6265"/>
    <lineage>
        <taxon>Eukaryota</taxon>
        <taxon>Metazoa</taxon>
        <taxon>Ecdysozoa</taxon>
        <taxon>Nematoda</taxon>
        <taxon>Chromadorea</taxon>
        <taxon>Rhabditida</taxon>
        <taxon>Spirurina</taxon>
        <taxon>Ascaridomorpha</taxon>
        <taxon>Ascaridoidea</taxon>
        <taxon>Toxocaridae</taxon>
        <taxon>Toxocara</taxon>
    </lineage>
</organism>
<evidence type="ECO:0000259" key="8">
    <source>
        <dbReference type="PROSITE" id="PS51448"/>
    </source>
</evidence>
<dbReference type="InterPro" id="IPR011013">
    <property type="entry name" value="Gal_mutarotase_sf_dom"/>
</dbReference>
<dbReference type="InterPro" id="IPR000322">
    <property type="entry name" value="Glyco_hydro_31_TIM"/>
</dbReference>
<keyword evidence="3" id="KW-0472">Membrane</keyword>
<dbReference type="GO" id="GO:0016020">
    <property type="term" value="C:membrane"/>
    <property type="evidence" value="ECO:0007669"/>
    <property type="project" value="UniProtKB-SubCell"/>
</dbReference>
<comment type="subcellular location">
    <subcellularLocation>
        <location evidence="1">Membrane</location>
    </subcellularLocation>
</comment>
<evidence type="ECO:0000256" key="6">
    <source>
        <dbReference type="RuleBase" id="RU361185"/>
    </source>
</evidence>
<sequence length="397" mass="44481">MARSELSFLFICGALAIHIIVTTSAAWIPDRARIDCTPDHDPNDSNLEAKCKSRGCWWTPAYPSNIGIPWCYFPPNTGYVKSSTNGTEITLKLFSHSPKSPFGKTIDQIILKQRHIGSTLNVRIGQDESYVPPIHIPRHPSHSSETLSLIRGGRWSKITKNVYSFTIKRGSGKWIWDTSIGGMLFADQYIQIATLLPSDKIYGFGENVHKTLKHSFDAYKTWGMFARHQSSDLVNVSTGHNLYGVHPFYLGLESDNKAHGVLIWNSNAQEVTTAVGPHLVYRTIGGMLDIYFFPGPKPEQVIQQYQMLIGTPFLPAYWALGFQLGGNNFKTLSDLQAAVNRTTANKMPLDVIHAGIDYMDRYKDFTIGQIFKVVVPLFRRAIEKGQAEDCGRRGRVG</sequence>
<evidence type="ECO:0000256" key="1">
    <source>
        <dbReference type="ARBA" id="ARBA00004370"/>
    </source>
</evidence>
<keyword evidence="6" id="KW-0378">Hydrolase</keyword>
<dbReference type="SUPFAM" id="SSF51445">
    <property type="entry name" value="(Trans)glycosidases"/>
    <property type="match status" value="1"/>
</dbReference>
<dbReference type="InterPro" id="IPR044913">
    <property type="entry name" value="P_trefoil_dom_sf"/>
</dbReference>
<dbReference type="Pfam" id="PF00088">
    <property type="entry name" value="Trefoil"/>
    <property type="match status" value="1"/>
</dbReference>
<accession>A0A0B2W3T6</accession>
<dbReference type="SUPFAM" id="SSF74650">
    <property type="entry name" value="Galactose mutarotase-like"/>
    <property type="match status" value="1"/>
</dbReference>
<comment type="caution">
    <text evidence="5">Lacks conserved residue(s) required for the propagation of feature annotation.</text>
</comment>
<dbReference type="PROSITE" id="PS51448">
    <property type="entry name" value="P_TREFOIL_2"/>
    <property type="match status" value="1"/>
</dbReference>
<evidence type="ECO:0000256" key="2">
    <source>
        <dbReference type="ARBA" id="ARBA00007806"/>
    </source>
</evidence>
<dbReference type="Gene3D" id="3.20.20.80">
    <property type="entry name" value="Glycosidases"/>
    <property type="match status" value="1"/>
</dbReference>
<dbReference type="InterPro" id="IPR000519">
    <property type="entry name" value="P_trefoil_dom"/>
</dbReference>
<evidence type="ECO:0000313" key="10">
    <source>
        <dbReference type="Proteomes" id="UP000031036"/>
    </source>
</evidence>
<dbReference type="Gene3D" id="2.60.40.1760">
    <property type="entry name" value="glycosyl hydrolase (family 31)"/>
    <property type="match status" value="1"/>
</dbReference>
<dbReference type="Proteomes" id="UP000031036">
    <property type="component" value="Unassembled WGS sequence"/>
</dbReference>
<evidence type="ECO:0000256" key="5">
    <source>
        <dbReference type="PROSITE-ProRule" id="PRU00779"/>
    </source>
</evidence>
<protein>
    <submittedName>
        <fullName evidence="9">Maltase-glucoamylase, intestinal</fullName>
    </submittedName>
</protein>
<dbReference type="AlphaFoldDB" id="A0A0B2W3T6"/>
<dbReference type="Pfam" id="PF01055">
    <property type="entry name" value="Glyco_hydro_31_2nd"/>
    <property type="match status" value="1"/>
</dbReference>
<evidence type="ECO:0000256" key="7">
    <source>
        <dbReference type="SAM" id="SignalP"/>
    </source>
</evidence>
<dbReference type="InterPro" id="IPR017853">
    <property type="entry name" value="GH"/>
</dbReference>
<comment type="caution">
    <text evidence="9">The sequence shown here is derived from an EMBL/GenBank/DDBJ whole genome shotgun (WGS) entry which is preliminary data.</text>
</comment>
<dbReference type="GO" id="GO:0005975">
    <property type="term" value="P:carbohydrate metabolic process"/>
    <property type="evidence" value="ECO:0007669"/>
    <property type="project" value="InterPro"/>
</dbReference>
<dbReference type="STRING" id="6265.A0A0B2W3T6"/>
<dbReference type="Gene3D" id="4.10.110.10">
    <property type="entry name" value="Spasmolytic Protein, domain 1"/>
    <property type="match status" value="1"/>
</dbReference>
<keyword evidence="7" id="KW-0732">Signal</keyword>
<keyword evidence="4" id="KW-1015">Disulfide bond</keyword>
<dbReference type="GO" id="GO:0030246">
    <property type="term" value="F:carbohydrate binding"/>
    <property type="evidence" value="ECO:0007669"/>
    <property type="project" value="InterPro"/>
</dbReference>
<feature type="domain" description="P-type" evidence="8">
    <location>
        <begin position="23"/>
        <end position="75"/>
    </location>
</feature>
<evidence type="ECO:0000313" key="9">
    <source>
        <dbReference type="EMBL" id="KHN87850.1"/>
    </source>
</evidence>
<feature type="signal peptide" evidence="7">
    <location>
        <begin position="1"/>
        <end position="25"/>
    </location>
</feature>
<dbReference type="GO" id="GO:0004558">
    <property type="term" value="F:alpha-1,4-glucosidase activity"/>
    <property type="evidence" value="ECO:0007669"/>
    <property type="project" value="TreeGrafter"/>
</dbReference>
<comment type="similarity">
    <text evidence="2 6">Belongs to the glycosyl hydrolase 31 family.</text>
</comment>
<proteinExistence type="inferred from homology"/>
<evidence type="ECO:0000256" key="4">
    <source>
        <dbReference type="ARBA" id="ARBA00023157"/>
    </source>
</evidence>